<dbReference type="PANTHER" id="PTHR34387">
    <property type="entry name" value="SLR1258 PROTEIN"/>
    <property type="match status" value="1"/>
</dbReference>
<gene>
    <name evidence="1" type="ORF">ACIBG2_07720</name>
</gene>
<dbReference type="InterPro" id="IPR007497">
    <property type="entry name" value="SIMPL/DUF541"/>
</dbReference>
<dbReference type="Pfam" id="PF04402">
    <property type="entry name" value="SIMPL"/>
    <property type="match status" value="1"/>
</dbReference>
<dbReference type="EMBL" id="JBITGY010000002">
    <property type="protein sequence ID" value="MFI6497253.1"/>
    <property type="molecule type" value="Genomic_DNA"/>
</dbReference>
<organism evidence="1 2">
    <name type="scientific">Nonomuraea typhae</name>
    <dbReference type="NCBI Taxonomy" id="2603600"/>
    <lineage>
        <taxon>Bacteria</taxon>
        <taxon>Bacillati</taxon>
        <taxon>Actinomycetota</taxon>
        <taxon>Actinomycetes</taxon>
        <taxon>Streptosporangiales</taxon>
        <taxon>Streptosporangiaceae</taxon>
        <taxon>Nonomuraea</taxon>
    </lineage>
</organism>
<evidence type="ECO:0000313" key="1">
    <source>
        <dbReference type="EMBL" id="MFI6497253.1"/>
    </source>
</evidence>
<dbReference type="Proteomes" id="UP001612741">
    <property type="component" value="Unassembled WGS sequence"/>
</dbReference>
<dbReference type="InterPro" id="IPR052022">
    <property type="entry name" value="26kDa_periplasmic_antigen"/>
</dbReference>
<dbReference type="Gene3D" id="3.30.70.2970">
    <property type="entry name" value="Protein of unknown function (DUF541), domain 2"/>
    <property type="match status" value="1"/>
</dbReference>
<sequence length="203" mass="21160">MDTASQQITVIGQGAISAVPDMMRLNAGVEVHKAGAGEAFAAVRVAAARLTRALVEGGVAANDLRTSDLSLGPEYSAYPKVSGYRAAQGVAVVIRDLSQADRIIDLVASIGEEARLNGVSFDVSDPVGPLRQARDRAFQDARAKAEQYAQLSGRPLGQVVGITEVMEPPPMPMLLSAPAEQSSISPGELNVAVALRVSYSFGA</sequence>
<name>A0ABW7YPM8_9ACTN</name>
<proteinExistence type="predicted"/>
<evidence type="ECO:0000313" key="2">
    <source>
        <dbReference type="Proteomes" id="UP001612741"/>
    </source>
</evidence>
<dbReference type="Gene3D" id="3.30.110.170">
    <property type="entry name" value="Protein of unknown function (DUF541), domain 1"/>
    <property type="match status" value="1"/>
</dbReference>
<dbReference type="RefSeq" id="WP_397079961.1">
    <property type="nucleotide sequence ID" value="NZ_JBITGY010000002.1"/>
</dbReference>
<comment type="caution">
    <text evidence="1">The sequence shown here is derived from an EMBL/GenBank/DDBJ whole genome shotgun (WGS) entry which is preliminary data.</text>
</comment>
<reference evidence="1 2" key="1">
    <citation type="submission" date="2024-10" db="EMBL/GenBank/DDBJ databases">
        <title>The Natural Products Discovery Center: Release of the First 8490 Sequenced Strains for Exploring Actinobacteria Biosynthetic Diversity.</title>
        <authorList>
            <person name="Kalkreuter E."/>
            <person name="Kautsar S.A."/>
            <person name="Yang D."/>
            <person name="Bader C.D."/>
            <person name="Teijaro C.N."/>
            <person name="Fluegel L."/>
            <person name="Davis C.M."/>
            <person name="Simpson J.R."/>
            <person name="Lauterbach L."/>
            <person name="Steele A.D."/>
            <person name="Gui C."/>
            <person name="Meng S."/>
            <person name="Li G."/>
            <person name="Viehrig K."/>
            <person name="Ye F."/>
            <person name="Su P."/>
            <person name="Kiefer A.F."/>
            <person name="Nichols A."/>
            <person name="Cepeda A.J."/>
            <person name="Yan W."/>
            <person name="Fan B."/>
            <person name="Jiang Y."/>
            <person name="Adhikari A."/>
            <person name="Zheng C.-J."/>
            <person name="Schuster L."/>
            <person name="Cowan T.M."/>
            <person name="Smanski M.J."/>
            <person name="Chevrette M.G."/>
            <person name="De Carvalho L.P.S."/>
            <person name="Shen B."/>
        </authorList>
    </citation>
    <scope>NUCLEOTIDE SEQUENCE [LARGE SCALE GENOMIC DNA]</scope>
    <source>
        <strain evidence="1 2">NPDC050545</strain>
    </source>
</reference>
<keyword evidence="2" id="KW-1185">Reference proteome</keyword>
<accession>A0ABW7YPM8</accession>
<protein>
    <submittedName>
        <fullName evidence="1">SIMPL domain-containing protein</fullName>
    </submittedName>
</protein>
<dbReference type="PANTHER" id="PTHR34387:SF1">
    <property type="entry name" value="PERIPLASMIC IMMUNOGENIC PROTEIN"/>
    <property type="match status" value="1"/>
</dbReference>